<dbReference type="EMBL" id="CP140255">
    <property type="protein sequence ID" value="WQH14595.1"/>
    <property type="molecule type" value="Genomic_DNA"/>
</dbReference>
<name>A0ABZ0YQZ8_9GAMM</name>
<keyword evidence="1" id="KW-0378">Hydrolase</keyword>
<reference evidence="1 2" key="1">
    <citation type="submission" date="2023-11" db="EMBL/GenBank/DDBJ databases">
        <title>MicrobeMod: A computational toolkit for identifying prokaryotic methylation and restriction-modification with nanopore sequencing.</title>
        <authorList>
            <person name="Crits-Christoph A."/>
            <person name="Kang S.C."/>
            <person name="Lee H."/>
            <person name="Ostrov N."/>
        </authorList>
    </citation>
    <scope>NUCLEOTIDE SEQUENCE [LARGE SCALE GENOMIC DNA]</scope>
    <source>
        <strain evidence="1 2">ATCC BAA-805</strain>
    </source>
</reference>
<proteinExistence type="predicted"/>
<sequence>MKRLTEAERAVLFGMFDGCCAYCGEELGQRWHADHVKAVLRRHELYRDGSPGYKTRLVGADKPENHAIDNFMPACAPCNLSKATYTLEQWREVLAGYVGALHRNAPTYRMAKKHGLIVETDIRVEFHFEKLAREAA</sequence>
<dbReference type="CDD" id="cd00085">
    <property type="entry name" value="HNHc"/>
    <property type="match status" value="1"/>
</dbReference>
<dbReference type="RefSeq" id="WP_223288823.1">
    <property type="nucleotide sequence ID" value="NZ_CP140255.1"/>
</dbReference>
<evidence type="ECO:0000313" key="2">
    <source>
        <dbReference type="Proteomes" id="UP001324794"/>
    </source>
</evidence>
<dbReference type="Proteomes" id="UP001324794">
    <property type="component" value="Chromosome"/>
</dbReference>
<evidence type="ECO:0000313" key="1">
    <source>
        <dbReference type="EMBL" id="WQH14595.1"/>
    </source>
</evidence>
<keyword evidence="1" id="KW-0540">Nuclease</keyword>
<keyword evidence="2" id="KW-1185">Reference proteome</keyword>
<organism evidence="1 2">
    <name type="scientific">Vreelandella neptunia</name>
    <dbReference type="NCBI Taxonomy" id="115551"/>
    <lineage>
        <taxon>Bacteria</taxon>
        <taxon>Pseudomonadati</taxon>
        <taxon>Pseudomonadota</taxon>
        <taxon>Gammaproteobacteria</taxon>
        <taxon>Oceanospirillales</taxon>
        <taxon>Halomonadaceae</taxon>
        <taxon>Vreelandella</taxon>
    </lineage>
</organism>
<dbReference type="GO" id="GO:0004519">
    <property type="term" value="F:endonuclease activity"/>
    <property type="evidence" value="ECO:0007669"/>
    <property type="project" value="UniProtKB-KW"/>
</dbReference>
<accession>A0ABZ0YQZ8</accession>
<dbReference type="Gene3D" id="1.10.30.50">
    <property type="match status" value="1"/>
</dbReference>
<dbReference type="InterPro" id="IPR003615">
    <property type="entry name" value="HNH_nuc"/>
</dbReference>
<keyword evidence="1" id="KW-0255">Endonuclease</keyword>
<protein>
    <submittedName>
        <fullName evidence="1">HNH endonuclease signature motif containing protein</fullName>
    </submittedName>
</protein>
<gene>
    <name evidence="1" type="ORF">SR894_08660</name>
</gene>